<feature type="compositionally biased region" description="Polar residues" evidence="1">
    <location>
        <begin position="248"/>
        <end position="286"/>
    </location>
</feature>
<feature type="compositionally biased region" description="Polar residues" evidence="1">
    <location>
        <begin position="522"/>
        <end position="540"/>
    </location>
</feature>
<gene>
    <name evidence="2" type="ORF">CDD80_3502</name>
</gene>
<proteinExistence type="predicted"/>
<reference evidence="2 3" key="1">
    <citation type="submission" date="2017-06" db="EMBL/GenBank/DDBJ databases">
        <title>Ant-infecting Ophiocordyceps genomes reveal a high diversity of potential behavioral manipulation genes and a possible major role for enterotoxins.</title>
        <authorList>
            <person name="De Bekker C."/>
            <person name="Evans H.C."/>
            <person name="Brachmann A."/>
            <person name="Hughes D.P."/>
        </authorList>
    </citation>
    <scope>NUCLEOTIDE SEQUENCE [LARGE SCALE GENOMIC DNA]</scope>
    <source>
        <strain evidence="2 3">Map16</strain>
    </source>
</reference>
<evidence type="ECO:0000313" key="3">
    <source>
        <dbReference type="Proteomes" id="UP000226431"/>
    </source>
</evidence>
<feature type="region of interest" description="Disordered" evidence="1">
    <location>
        <begin position="430"/>
        <end position="540"/>
    </location>
</feature>
<sequence length="616" mass="67518">MPRGARSFSVRDGEILGRPVEMEAADPISIDWGKPKIKYTAEVRDAVVNCRAGILEIPGGDEVQKTKIIRQLVDAAMCVVGCNPRSFPKTVDAAIHKVDTTRVLDAKTFGSWGGVKQLNIIINEIKSLCTDWPLDFALNAPLSLAILVLFLRNVPNKRSGAARFIWEHKIWNKLPTAIQKWEQEMKFVYFAMVCPPYASAYPEGTSMKMYDDLVLAKSGKSSTEQPPTFTECNRESSEVGDRSLSVGDEQSQVATDAQSQLTIPSPVTERSSQAVAHTVDAQSQPTLPSPVHEKTSQVVEHTIEPRTAIHDASAMPTPPAEIESFDEVLASSNKTLASPSLTRSVMSPIENTKNRVADLVKESKNVPRDQHDQFASRLSAQLNETTMPLLSMQDRMSIYVWISDNKPDLPLYPLLKRFLFGTEAGSSQYKAIQQTPSNTPPAKVAKPDHVAPGSQVQEPYRLSPPAASNDHADEASVEGATTNPADEPSLKRSRPSSPSEQSLAKIPRHDGRLPSSAALPTLSRTEQKSVGNDETGSGHMNATARVAARKSAMINMALDGMVDDPSKKRVQVIQKHFQFFTKRLCGSNDSRGYVQRHREELKMELAEALSGSEAGD</sequence>
<protein>
    <submittedName>
        <fullName evidence="2">Uncharacterized protein</fullName>
    </submittedName>
</protein>
<organism evidence="2 3">
    <name type="scientific">Ophiocordyceps camponoti-rufipedis</name>
    <dbReference type="NCBI Taxonomy" id="2004952"/>
    <lineage>
        <taxon>Eukaryota</taxon>
        <taxon>Fungi</taxon>
        <taxon>Dikarya</taxon>
        <taxon>Ascomycota</taxon>
        <taxon>Pezizomycotina</taxon>
        <taxon>Sordariomycetes</taxon>
        <taxon>Hypocreomycetidae</taxon>
        <taxon>Hypocreales</taxon>
        <taxon>Ophiocordycipitaceae</taxon>
        <taxon>Ophiocordyceps</taxon>
    </lineage>
</organism>
<name>A0A2C5Z227_9HYPO</name>
<evidence type="ECO:0000256" key="1">
    <source>
        <dbReference type="SAM" id="MobiDB-lite"/>
    </source>
</evidence>
<feature type="compositionally biased region" description="Basic and acidic residues" evidence="1">
    <location>
        <begin position="232"/>
        <end position="241"/>
    </location>
</feature>
<dbReference type="EMBL" id="NJES01000310">
    <property type="protein sequence ID" value="PHH73903.1"/>
    <property type="molecule type" value="Genomic_DNA"/>
</dbReference>
<comment type="caution">
    <text evidence="2">The sequence shown here is derived from an EMBL/GenBank/DDBJ whole genome shotgun (WGS) entry which is preliminary data.</text>
</comment>
<keyword evidence="3" id="KW-1185">Reference proteome</keyword>
<feature type="compositionally biased region" description="Polar residues" evidence="1">
    <location>
        <begin position="219"/>
        <end position="231"/>
    </location>
</feature>
<evidence type="ECO:0000313" key="2">
    <source>
        <dbReference type="EMBL" id="PHH73903.1"/>
    </source>
</evidence>
<dbReference type="OrthoDB" id="5150394at2759"/>
<dbReference type="AlphaFoldDB" id="A0A2C5Z227"/>
<accession>A0A2C5Z227</accession>
<feature type="region of interest" description="Disordered" evidence="1">
    <location>
        <begin position="219"/>
        <end position="292"/>
    </location>
</feature>
<dbReference type="Proteomes" id="UP000226431">
    <property type="component" value="Unassembled WGS sequence"/>
</dbReference>